<accession>A0A5A8DPS0</accession>
<reference evidence="20 21" key="1">
    <citation type="submission" date="2019-07" db="EMBL/GenBank/DDBJ databases">
        <title>Genomes of Cafeteria roenbergensis.</title>
        <authorList>
            <person name="Fischer M.G."/>
            <person name="Hackl T."/>
            <person name="Roman M."/>
        </authorList>
    </citation>
    <scope>NUCLEOTIDE SEQUENCE [LARGE SCALE GENOMIC DNA]</scope>
    <source>
        <strain evidence="16 21">BVI</strain>
        <strain evidence="17 23">Cflag</strain>
        <strain evidence="19 20">E4-10P</strain>
        <strain evidence="18 22">RCC970-E3</strain>
    </source>
</reference>
<dbReference type="Pfam" id="PF01055">
    <property type="entry name" value="Glyco_hydro_31_2nd"/>
    <property type="match status" value="1"/>
</dbReference>
<evidence type="ECO:0000256" key="4">
    <source>
        <dbReference type="ARBA" id="ARBA00022729"/>
    </source>
</evidence>
<organism evidence="17 23">
    <name type="scientific">Cafeteria roenbergensis</name>
    <name type="common">Marine flagellate</name>
    <dbReference type="NCBI Taxonomy" id="33653"/>
    <lineage>
        <taxon>Eukaryota</taxon>
        <taxon>Sar</taxon>
        <taxon>Stramenopiles</taxon>
        <taxon>Bigyra</taxon>
        <taxon>Opalozoa</taxon>
        <taxon>Bicosoecida</taxon>
        <taxon>Cafeteriaceae</taxon>
        <taxon>Cafeteria</taxon>
    </lineage>
</organism>
<evidence type="ECO:0000259" key="15">
    <source>
        <dbReference type="Pfam" id="PF21365"/>
    </source>
</evidence>
<dbReference type="GO" id="GO:0030246">
    <property type="term" value="F:carbohydrate binding"/>
    <property type="evidence" value="ECO:0007669"/>
    <property type="project" value="InterPro"/>
</dbReference>
<evidence type="ECO:0000256" key="10">
    <source>
        <dbReference type="RuleBase" id="RU361185"/>
    </source>
</evidence>
<comment type="similarity">
    <text evidence="3 10">Belongs to the glycosyl hydrolase 31 family.</text>
</comment>
<feature type="domain" description="Glycosyl hydrolase family 31 C-terminal" evidence="15">
    <location>
        <begin position="751"/>
        <end position="837"/>
    </location>
</feature>
<dbReference type="FunFam" id="2.60.40.1180:FF:000023">
    <property type="entry name" value="neutral alpha-glucosidase AB isoform X2"/>
    <property type="match status" value="1"/>
</dbReference>
<evidence type="ECO:0000259" key="14">
    <source>
        <dbReference type="Pfam" id="PF13802"/>
    </source>
</evidence>
<dbReference type="PANTHER" id="PTHR22762">
    <property type="entry name" value="ALPHA-GLUCOSIDASE"/>
    <property type="match status" value="1"/>
</dbReference>
<dbReference type="CDD" id="cd06603">
    <property type="entry name" value="GH31_GANC_GANAB_alpha"/>
    <property type="match status" value="1"/>
</dbReference>
<feature type="signal peptide" evidence="12">
    <location>
        <begin position="1"/>
        <end position="19"/>
    </location>
</feature>
<feature type="domain" description="Glycoside hydrolase family 31 TIM barrel" evidence="13">
    <location>
        <begin position="415"/>
        <end position="743"/>
    </location>
</feature>
<proteinExistence type="inferred from homology"/>
<dbReference type="EMBL" id="VLTO01000010">
    <property type="protein sequence ID" value="KAA0176068.1"/>
    <property type="molecule type" value="Genomic_DNA"/>
</dbReference>
<dbReference type="Pfam" id="PF13802">
    <property type="entry name" value="Gal_mutarotas_2"/>
    <property type="match status" value="1"/>
</dbReference>
<keyword evidence="8 10" id="KW-0326">Glycosidase</keyword>
<keyword evidence="6" id="KW-0256">Endoplasmic reticulum</keyword>
<dbReference type="PANTHER" id="PTHR22762:SF54">
    <property type="entry name" value="BCDNA.GH04962"/>
    <property type="match status" value="1"/>
</dbReference>
<feature type="region of interest" description="Disordered" evidence="11">
    <location>
        <begin position="204"/>
        <end position="288"/>
    </location>
</feature>
<keyword evidence="21" id="KW-1185">Reference proteome</keyword>
<dbReference type="EMBL" id="VLTL01000001">
    <property type="protein sequence ID" value="KAA0172363.1"/>
    <property type="molecule type" value="Genomic_DNA"/>
</dbReference>
<comment type="subcellular location">
    <subcellularLocation>
        <location evidence="1">Endoplasmic reticulum</location>
    </subcellularLocation>
</comment>
<evidence type="ECO:0000313" key="19">
    <source>
        <dbReference type="EMBL" id="KAA0176068.1"/>
    </source>
</evidence>
<evidence type="ECO:0000256" key="1">
    <source>
        <dbReference type="ARBA" id="ARBA00004240"/>
    </source>
</evidence>
<evidence type="ECO:0000256" key="8">
    <source>
        <dbReference type="ARBA" id="ARBA00023295"/>
    </source>
</evidence>
<evidence type="ECO:0000256" key="6">
    <source>
        <dbReference type="ARBA" id="ARBA00022824"/>
    </source>
</evidence>
<dbReference type="CDD" id="cd14752">
    <property type="entry name" value="GH31_N"/>
    <property type="match status" value="1"/>
</dbReference>
<dbReference type="OrthoDB" id="3237269at2759"/>
<comment type="pathway">
    <text evidence="2">Glycan metabolism; N-glycan metabolism.</text>
</comment>
<dbReference type="InterPro" id="IPR025887">
    <property type="entry name" value="Glyco_hydro_31_N_dom"/>
</dbReference>
<dbReference type="InterPro" id="IPR011013">
    <property type="entry name" value="Gal_mutarotase_sf_dom"/>
</dbReference>
<evidence type="ECO:0000313" key="23">
    <source>
        <dbReference type="Proteomes" id="UP000325113"/>
    </source>
</evidence>
<feature type="chain" id="PRO_5033472964" description="Glucosidase II subunit alpha" evidence="12">
    <location>
        <begin position="20"/>
        <end position="972"/>
    </location>
</feature>
<dbReference type="Gene3D" id="3.20.20.80">
    <property type="entry name" value="Glycosidases"/>
    <property type="match status" value="2"/>
</dbReference>
<evidence type="ECO:0000256" key="5">
    <source>
        <dbReference type="ARBA" id="ARBA00022801"/>
    </source>
</evidence>
<dbReference type="GO" id="GO:0005975">
    <property type="term" value="P:carbohydrate metabolic process"/>
    <property type="evidence" value="ECO:0007669"/>
    <property type="project" value="InterPro"/>
</dbReference>
<dbReference type="Proteomes" id="UP000323011">
    <property type="component" value="Unassembled WGS sequence"/>
</dbReference>
<dbReference type="Proteomes" id="UP000325113">
    <property type="component" value="Unassembled WGS sequence"/>
</dbReference>
<dbReference type="SUPFAM" id="SSF51445">
    <property type="entry name" value="(Trans)glycosidases"/>
    <property type="match status" value="1"/>
</dbReference>
<dbReference type="GO" id="GO:0006491">
    <property type="term" value="P:N-glycan processing"/>
    <property type="evidence" value="ECO:0007669"/>
    <property type="project" value="TreeGrafter"/>
</dbReference>
<evidence type="ECO:0000313" key="22">
    <source>
        <dbReference type="Proteomes" id="UP000324907"/>
    </source>
</evidence>
<evidence type="ECO:0000256" key="7">
    <source>
        <dbReference type="ARBA" id="ARBA00023180"/>
    </source>
</evidence>
<dbReference type="EMBL" id="VLTM01000005">
    <property type="protein sequence ID" value="KAA0167445.1"/>
    <property type="molecule type" value="Genomic_DNA"/>
</dbReference>
<dbReference type="AlphaFoldDB" id="A0A5A8DPS0"/>
<dbReference type="SUPFAM" id="SSF74650">
    <property type="entry name" value="Galactose mutarotase-like"/>
    <property type="match status" value="1"/>
</dbReference>
<dbReference type="Gene3D" id="2.60.40.1180">
    <property type="entry name" value="Golgi alpha-mannosidase II"/>
    <property type="match status" value="2"/>
</dbReference>
<dbReference type="InterPro" id="IPR048395">
    <property type="entry name" value="Glyco_hydro_31_C"/>
</dbReference>
<evidence type="ECO:0000256" key="12">
    <source>
        <dbReference type="SAM" id="SignalP"/>
    </source>
</evidence>
<protein>
    <recommendedName>
        <fullName evidence="9">Glucosidase II subunit alpha</fullName>
    </recommendedName>
</protein>
<dbReference type="Proteomes" id="UP000324907">
    <property type="component" value="Unassembled WGS sequence"/>
</dbReference>
<evidence type="ECO:0000256" key="2">
    <source>
        <dbReference type="ARBA" id="ARBA00004833"/>
    </source>
</evidence>
<evidence type="ECO:0000256" key="11">
    <source>
        <dbReference type="SAM" id="MobiDB-lite"/>
    </source>
</evidence>
<evidence type="ECO:0000313" key="18">
    <source>
        <dbReference type="EMBL" id="KAA0172363.1"/>
    </source>
</evidence>
<evidence type="ECO:0000259" key="13">
    <source>
        <dbReference type="Pfam" id="PF01055"/>
    </source>
</evidence>
<feature type="compositionally biased region" description="Basic and acidic residues" evidence="11">
    <location>
        <begin position="216"/>
        <end position="225"/>
    </location>
</feature>
<evidence type="ECO:0000256" key="3">
    <source>
        <dbReference type="ARBA" id="ARBA00007806"/>
    </source>
</evidence>
<keyword evidence="5 10" id="KW-0378">Hydrolase</keyword>
<evidence type="ECO:0000256" key="9">
    <source>
        <dbReference type="ARBA" id="ARBA00042895"/>
    </source>
</evidence>
<keyword evidence="7" id="KW-0325">Glycoprotein</keyword>
<evidence type="ECO:0000313" key="20">
    <source>
        <dbReference type="Proteomes" id="UP000322899"/>
    </source>
</evidence>
<dbReference type="GO" id="GO:0090599">
    <property type="term" value="F:alpha-glucosidase activity"/>
    <property type="evidence" value="ECO:0007669"/>
    <property type="project" value="TreeGrafter"/>
</dbReference>
<dbReference type="Proteomes" id="UP000322899">
    <property type="component" value="Unassembled WGS sequence"/>
</dbReference>
<dbReference type="InterPro" id="IPR017853">
    <property type="entry name" value="GH"/>
</dbReference>
<evidence type="ECO:0000313" key="17">
    <source>
        <dbReference type="EMBL" id="KAA0167445.1"/>
    </source>
</evidence>
<keyword evidence="4 12" id="KW-0732">Signal</keyword>
<dbReference type="InterPro" id="IPR013780">
    <property type="entry name" value="Glyco_hydro_b"/>
</dbReference>
<gene>
    <name evidence="19" type="ORF">FNF27_02460</name>
    <name evidence="18" type="ORF">FNF28_00046</name>
    <name evidence="16" type="ORF">FNF29_04413</name>
    <name evidence="17" type="ORF">FNF31_00884</name>
</gene>
<dbReference type="Pfam" id="PF21365">
    <property type="entry name" value="Glyco_hydro_31_3rd"/>
    <property type="match status" value="1"/>
</dbReference>
<dbReference type="EMBL" id="VLTN01000025">
    <property type="protein sequence ID" value="KAA0151729.1"/>
    <property type="molecule type" value="Genomic_DNA"/>
</dbReference>
<name>A0A5A8DPS0_CAFRO</name>
<sequence>MRALFAALLAALAAQSALAVDRSKFRTCQDTGFCRRHRSKAVEAKWALDPKSLSFAGATLSGRLDGGEAGAPPLSLTVRLLDTGAARIRVVENDGRAPRWESPDVVLEDALRDSSDAAQVRADDAVVRAAAGETTSLPADSDATLLHWTSASGRRQLAAVRFAPFSVDVYSEGKHVVAVNSQGNFYFEHRRVQNEAAAEAASAALGSGGSAGSGRRILDWGEDGKPIYADGDDDAASAEAAPAEGQGDASGTQLLSNSESEEGMGAESFGGHTDNRPHGPTSVGVDTAFPGSTHVYGIPEHADTLALRATAPGSSEAGAHSEPYRLYNLDVFEYELHNPMALYGSIPVMIAHGQGRTAGVFWNNPSETFVDVAKASPGASARWMSESGVFDLTVMPGPSAREVFRQYTAMTGTQAMPPRFALGYHQCRWNYKDEADVAAVDAKFEEHSFPYDVLWLDIEHTDGKRYFSWDKALFPEPAAMQNRLAERGRKMVTIVDPHIKRDSSWRIHTEATDKGLYIKSKDGGDFEGWCWPGSSSYLDFTAPHVRDWWAQQFSLQNYQGSTGSLYTWNDMNEPSVFNGPEVSMHKESKSLGGVEHREWHNLYGLYQQMATARGQELRVADGNTRPFVLSRAFFAGSQRYGAIWTGDNAAHWDHLRIAAPMLMSISLSGLSFAGADVGGFFENPDTELMIRWYQAGAFQPFFRAHAHIDTKRREPWLFGDEVLANLRSTVRTRYALLPFWYTQFYHTHASGEPVIAPLWVDYPTDETTFAMETQWLIGSDLMVRPVVDAGATTADVYFPGTEQWLDVASMERLAPGRATVAAPLDKIPVYQRAGSVVPRQVRPRRCSALMANDPFTLTVFLDSAGKASGDLYLDDGISYDFQRSKSFRLRRFDFEGRVLKSSLAAGSKAFAVANSIERIVVVGLGAAPAKAFATNQDGAETEVDFAYDASKDVVTVRKPGVKAAYDFSVRFE</sequence>
<feature type="compositionally biased region" description="Polar residues" evidence="11">
    <location>
        <begin position="249"/>
        <end position="258"/>
    </location>
</feature>
<dbReference type="FunFam" id="3.20.20.80:FF:000039">
    <property type="entry name" value="Glucosidase, alpha neutral C"/>
    <property type="match status" value="1"/>
</dbReference>
<dbReference type="Gene3D" id="2.60.40.1760">
    <property type="entry name" value="glycosyl hydrolase (family 31)"/>
    <property type="match status" value="1"/>
</dbReference>
<dbReference type="InterPro" id="IPR000322">
    <property type="entry name" value="Glyco_hydro_31_TIM"/>
</dbReference>
<evidence type="ECO:0000313" key="16">
    <source>
        <dbReference type="EMBL" id="KAA0151729.1"/>
    </source>
</evidence>
<dbReference type="GO" id="GO:0005783">
    <property type="term" value="C:endoplasmic reticulum"/>
    <property type="evidence" value="ECO:0007669"/>
    <property type="project" value="UniProtKB-SubCell"/>
</dbReference>
<evidence type="ECO:0000313" key="21">
    <source>
        <dbReference type="Proteomes" id="UP000323011"/>
    </source>
</evidence>
<comment type="caution">
    <text evidence="17">The sequence shown here is derived from an EMBL/GenBank/DDBJ whole genome shotgun (WGS) entry which is preliminary data.</text>
</comment>
<dbReference type="SUPFAM" id="SSF51011">
    <property type="entry name" value="Glycosyl hydrolase domain"/>
    <property type="match status" value="1"/>
</dbReference>
<dbReference type="OMA" id="TVHQPLW"/>
<feature type="domain" description="Glycoside hydrolase family 31 N-terminal" evidence="14">
    <location>
        <begin position="76"/>
        <end position="371"/>
    </location>
</feature>